<accession>A0A3D8GW34</accession>
<evidence type="ECO:0000313" key="4">
    <source>
        <dbReference type="Proteomes" id="UP000257144"/>
    </source>
</evidence>
<evidence type="ECO:0000256" key="1">
    <source>
        <dbReference type="SAM" id="MobiDB-lite"/>
    </source>
</evidence>
<feature type="compositionally biased region" description="Low complexity" evidence="1">
    <location>
        <begin position="29"/>
        <end position="39"/>
    </location>
</feature>
<protein>
    <submittedName>
        <fullName evidence="3">Uncharacterized protein</fullName>
    </submittedName>
</protein>
<keyword evidence="2" id="KW-1133">Transmembrane helix</keyword>
<gene>
    <name evidence="3" type="ORF">DRW41_03530</name>
</gene>
<organism evidence="3 4">
    <name type="scientific">Neobacillus piezotolerans</name>
    <dbReference type="NCBI Taxonomy" id="2259171"/>
    <lineage>
        <taxon>Bacteria</taxon>
        <taxon>Bacillati</taxon>
        <taxon>Bacillota</taxon>
        <taxon>Bacilli</taxon>
        <taxon>Bacillales</taxon>
        <taxon>Bacillaceae</taxon>
        <taxon>Neobacillus</taxon>
    </lineage>
</organism>
<evidence type="ECO:0000313" key="3">
    <source>
        <dbReference type="EMBL" id="RDU38645.1"/>
    </source>
</evidence>
<keyword evidence="2" id="KW-0812">Transmembrane</keyword>
<dbReference type="EMBL" id="QNQT01000001">
    <property type="protein sequence ID" value="RDU38645.1"/>
    <property type="molecule type" value="Genomic_DNA"/>
</dbReference>
<sequence>MAVIWFFIILILGILGFALIIDLKRKKNNNNPHIPTNPNAKPGDSSNYIMGDYKDTGGF</sequence>
<dbReference type="AlphaFoldDB" id="A0A3D8GW34"/>
<name>A0A3D8GW34_9BACI</name>
<evidence type="ECO:0000256" key="2">
    <source>
        <dbReference type="SAM" id="Phobius"/>
    </source>
</evidence>
<keyword evidence="4" id="KW-1185">Reference proteome</keyword>
<reference evidence="3 4" key="1">
    <citation type="submission" date="2018-07" db="EMBL/GenBank/DDBJ databases">
        <title>Bacillus sp. YLB-04 draft genome sequence.</title>
        <authorList>
            <person name="Yu L."/>
            <person name="Tang X."/>
        </authorList>
    </citation>
    <scope>NUCLEOTIDE SEQUENCE [LARGE SCALE GENOMIC DNA]</scope>
    <source>
        <strain evidence="3 4">YLB-04</strain>
    </source>
</reference>
<keyword evidence="2" id="KW-0472">Membrane</keyword>
<dbReference type="Proteomes" id="UP000257144">
    <property type="component" value="Unassembled WGS sequence"/>
</dbReference>
<dbReference type="RefSeq" id="WP_115450560.1">
    <property type="nucleotide sequence ID" value="NZ_QNQT01000001.1"/>
</dbReference>
<feature type="transmembrane region" description="Helical" evidence="2">
    <location>
        <begin position="6"/>
        <end position="23"/>
    </location>
</feature>
<comment type="caution">
    <text evidence="3">The sequence shown here is derived from an EMBL/GenBank/DDBJ whole genome shotgun (WGS) entry which is preliminary data.</text>
</comment>
<proteinExistence type="predicted"/>
<feature type="region of interest" description="Disordered" evidence="1">
    <location>
        <begin position="28"/>
        <end position="59"/>
    </location>
</feature>